<dbReference type="Gramene" id="PNW75274">
    <property type="protein sequence ID" value="PNW75274"/>
    <property type="gene ID" value="CHLRE_12g520150v5"/>
</dbReference>
<dbReference type="FunFam" id="3.40.50.300:FF:000145">
    <property type="entry name" value="probable ATP-dependent RNA helicase DHX40"/>
    <property type="match status" value="1"/>
</dbReference>
<evidence type="ECO:0000256" key="1">
    <source>
        <dbReference type="ARBA" id="ARBA00008792"/>
    </source>
</evidence>
<evidence type="ECO:0000256" key="5">
    <source>
        <dbReference type="ARBA" id="ARBA00022806"/>
    </source>
</evidence>
<dbReference type="PROSITE" id="PS00690">
    <property type="entry name" value="DEAH_ATP_HELICASE"/>
    <property type="match status" value="1"/>
</dbReference>
<feature type="region of interest" description="Disordered" evidence="8">
    <location>
        <begin position="598"/>
        <end position="716"/>
    </location>
</feature>
<dbReference type="InParanoid" id="A0A2K3D408"/>
<feature type="region of interest" description="Disordered" evidence="8">
    <location>
        <begin position="154"/>
        <end position="179"/>
    </location>
</feature>
<dbReference type="FunFam" id="3.40.50.300:FF:000578">
    <property type="entry name" value="probable ATP-dependent RNA helicase DHX35"/>
    <property type="match status" value="1"/>
</dbReference>
<feature type="region of interest" description="Disordered" evidence="8">
    <location>
        <begin position="823"/>
        <end position="864"/>
    </location>
</feature>
<dbReference type="SMART" id="SM00490">
    <property type="entry name" value="HELICc"/>
    <property type="match status" value="1"/>
</dbReference>
<sequence length="896" mass="92886">MTTPATLPIRLFAKDILAAVDTNDVVVVIGETGSGKTTQLSQILYEAGHAKHGIIAVTQPRRVGAVTVAKRVAEERGVQLGREVGYAVRFEDCTSASTRIKYLTDGTLLRECLEDPQLSRYSVIILDEAHERSLNTDILFGLLKRLVRERNTAVEQQQRDAGGGGGEARGGEVRGGEARGGAGLERLRLVVTSATLDGEKFSAYFGNCPVFNVPGRCFPVDVIHTREDHLSDYAAAAIDTVMQIHTSQPEGDILVFLTGQAEIDKAIRSLNEAVAGLPAGSAMPLVALPLYASLPPELQVRVFRPAPEGVRRCIVATNVAETSITVEGVVYVVDSGVVKQKSYQPATGMDSLDVTPISRVQATQRAGRAGRTRPGKCFRLYTRTYYDKKMPNVTAPEIQRTSLVGAVLYLKSLALPGLDVLRFDFLDPPAQEALEDALRQLLVLDAIDSRGDVTDLGRRMSGLPLDPALARALLAARELDCVTQMVSVAAMLSSEHVFSAGQGPGDAANPAPGGGSVGGQDGGGRRGGGGDSSGARAARERLRALMSAAGGHGDHVLLLRLWEGWAAAGCSRDWAAAHGLDLRGMNFARDIRRQLEAITGPDGSGLDKVGGGGEAAGGGGGAGDRKRGRGDQHDDRSERNGAGAESGAGGAGGDSRKAARVGDGPGGAASSGRSGGRGGEEVSIDGASWGGGGGGGGRPSTSGRAGGGGGDERASAAQVDALRHALTIGFANKLARRLPRHNGYKTLHAVSGQLAQLHPACCPLREDGDGMLPEFIVYHELVSTSRPFLRQVCATRAEWVAEILPKIMSADVRQLSRSSAAAAAGRRSGGGADGGDEEEAAQGDGAAAAAAAQGPEVRRNSDKAVDAAKARYLARKAAAGGGAAAASGAKPPGARR</sequence>
<dbReference type="SUPFAM" id="SSF52540">
    <property type="entry name" value="P-loop containing nucleoside triphosphate hydrolases"/>
    <property type="match status" value="1"/>
</dbReference>
<keyword evidence="6" id="KW-0067">ATP-binding</keyword>
<dbReference type="GO" id="GO:0004386">
    <property type="term" value="F:helicase activity"/>
    <property type="evidence" value="ECO:0000318"/>
    <property type="project" value="GO_Central"/>
</dbReference>
<comment type="similarity">
    <text evidence="1">Belongs to the DEAD box helicase family. DEAH subfamily.</text>
</comment>
<keyword evidence="4" id="KW-0378">Hydrolase</keyword>
<feature type="compositionally biased region" description="Gly residues" evidence="8">
    <location>
        <begin position="688"/>
        <end position="709"/>
    </location>
</feature>
<dbReference type="GO" id="GO:0003724">
    <property type="term" value="F:RNA helicase activity"/>
    <property type="evidence" value="ECO:0007669"/>
    <property type="project" value="UniProtKB-EC"/>
</dbReference>
<feature type="compositionally biased region" description="Gly residues" evidence="8">
    <location>
        <begin position="663"/>
        <end position="677"/>
    </location>
</feature>
<dbReference type="InterPro" id="IPR027417">
    <property type="entry name" value="P-loop_NTPase"/>
</dbReference>
<evidence type="ECO:0000256" key="3">
    <source>
        <dbReference type="ARBA" id="ARBA00022741"/>
    </source>
</evidence>
<feature type="compositionally biased region" description="Basic and acidic residues" evidence="8">
    <location>
        <begin position="623"/>
        <end position="639"/>
    </location>
</feature>
<dbReference type="OrthoDB" id="10253254at2759"/>
<dbReference type="EMBL" id="CM008973">
    <property type="protein sequence ID" value="PNW75274.1"/>
    <property type="molecule type" value="Genomic_DNA"/>
</dbReference>
<dbReference type="PROSITE" id="PS51192">
    <property type="entry name" value="HELICASE_ATP_BIND_1"/>
    <property type="match status" value="1"/>
</dbReference>
<reference evidence="11 12" key="1">
    <citation type="journal article" date="2007" name="Science">
        <title>The Chlamydomonas genome reveals the evolution of key animal and plant functions.</title>
        <authorList>
            <person name="Merchant S.S."/>
            <person name="Prochnik S.E."/>
            <person name="Vallon O."/>
            <person name="Harris E.H."/>
            <person name="Karpowicz S.J."/>
            <person name="Witman G.B."/>
            <person name="Terry A."/>
            <person name="Salamov A."/>
            <person name="Fritz-Laylin L.K."/>
            <person name="Marechal-Drouard L."/>
            <person name="Marshall W.F."/>
            <person name="Qu L.H."/>
            <person name="Nelson D.R."/>
            <person name="Sanderfoot A.A."/>
            <person name="Spalding M.H."/>
            <person name="Kapitonov V.V."/>
            <person name="Ren Q."/>
            <person name="Ferris P."/>
            <person name="Lindquist E."/>
            <person name="Shapiro H."/>
            <person name="Lucas S.M."/>
            <person name="Grimwood J."/>
            <person name="Schmutz J."/>
            <person name="Cardol P."/>
            <person name="Cerutti H."/>
            <person name="Chanfreau G."/>
            <person name="Chen C.L."/>
            <person name="Cognat V."/>
            <person name="Croft M.T."/>
            <person name="Dent R."/>
            <person name="Dutcher S."/>
            <person name="Fernandez E."/>
            <person name="Fukuzawa H."/>
            <person name="Gonzalez-Ballester D."/>
            <person name="Gonzalez-Halphen D."/>
            <person name="Hallmann A."/>
            <person name="Hanikenne M."/>
            <person name="Hippler M."/>
            <person name="Inwood W."/>
            <person name="Jabbari K."/>
            <person name="Kalanon M."/>
            <person name="Kuras R."/>
            <person name="Lefebvre P.A."/>
            <person name="Lemaire S.D."/>
            <person name="Lobanov A.V."/>
            <person name="Lohr M."/>
            <person name="Manuell A."/>
            <person name="Meier I."/>
            <person name="Mets L."/>
            <person name="Mittag M."/>
            <person name="Mittelmeier T."/>
            <person name="Moroney J.V."/>
            <person name="Moseley J."/>
            <person name="Napoli C."/>
            <person name="Nedelcu A.M."/>
            <person name="Niyogi K."/>
            <person name="Novoselov S.V."/>
            <person name="Paulsen I.T."/>
            <person name="Pazour G."/>
            <person name="Purton S."/>
            <person name="Ral J.P."/>
            <person name="Riano-Pachon D.M."/>
            <person name="Riekhof W."/>
            <person name="Rymarquis L."/>
            <person name="Schroda M."/>
            <person name="Stern D."/>
            <person name="Umen J."/>
            <person name="Willows R."/>
            <person name="Wilson N."/>
            <person name="Zimmer S.L."/>
            <person name="Allmer J."/>
            <person name="Balk J."/>
            <person name="Bisova K."/>
            <person name="Chen C.J."/>
            <person name="Elias M."/>
            <person name="Gendler K."/>
            <person name="Hauser C."/>
            <person name="Lamb M.R."/>
            <person name="Ledford H."/>
            <person name="Long J.C."/>
            <person name="Minagawa J."/>
            <person name="Page M.D."/>
            <person name="Pan J."/>
            <person name="Pootakham W."/>
            <person name="Roje S."/>
            <person name="Rose A."/>
            <person name="Stahlberg E."/>
            <person name="Terauchi A.M."/>
            <person name="Yang P."/>
            <person name="Ball S."/>
            <person name="Bowler C."/>
            <person name="Dieckmann C.L."/>
            <person name="Gladyshev V.N."/>
            <person name="Green P."/>
            <person name="Jorgensen R."/>
            <person name="Mayfield S."/>
            <person name="Mueller-Roeber B."/>
            <person name="Rajamani S."/>
            <person name="Sayre R.T."/>
            <person name="Brokstein P."/>
            <person name="Dubchak I."/>
            <person name="Goodstein D."/>
            <person name="Hornick L."/>
            <person name="Huang Y.W."/>
            <person name="Jhaveri J."/>
            <person name="Luo Y."/>
            <person name="Martinez D."/>
            <person name="Ngau W.C."/>
            <person name="Otillar B."/>
            <person name="Poliakov A."/>
            <person name="Porter A."/>
            <person name="Szajkowski L."/>
            <person name="Werner G."/>
            <person name="Zhou K."/>
            <person name="Grigoriev I.V."/>
            <person name="Rokhsar D.S."/>
            <person name="Grossman A.R."/>
        </authorList>
    </citation>
    <scope>NUCLEOTIDE SEQUENCE [LARGE SCALE GENOMIC DNA]</scope>
    <source>
        <strain evidence="12">CC-503</strain>
    </source>
</reference>
<dbReference type="CDD" id="cd18791">
    <property type="entry name" value="SF2_C_RHA"/>
    <property type="match status" value="1"/>
</dbReference>
<feature type="compositionally biased region" description="Low complexity" evidence="8">
    <location>
        <begin position="842"/>
        <end position="854"/>
    </location>
</feature>
<dbReference type="PANTHER" id="PTHR18934">
    <property type="entry name" value="ATP-DEPENDENT RNA HELICASE"/>
    <property type="match status" value="1"/>
</dbReference>
<dbReference type="KEGG" id="cre:CHLRE_12g520150v5"/>
<evidence type="ECO:0000259" key="9">
    <source>
        <dbReference type="PROSITE" id="PS51192"/>
    </source>
</evidence>
<evidence type="ECO:0000259" key="10">
    <source>
        <dbReference type="PROSITE" id="PS51194"/>
    </source>
</evidence>
<dbReference type="GO" id="GO:0016887">
    <property type="term" value="F:ATP hydrolysis activity"/>
    <property type="evidence" value="ECO:0007669"/>
    <property type="project" value="InterPro"/>
</dbReference>
<dbReference type="GO" id="GO:0005524">
    <property type="term" value="F:ATP binding"/>
    <property type="evidence" value="ECO:0007669"/>
    <property type="project" value="UniProtKB-KW"/>
</dbReference>
<feature type="region of interest" description="Disordered" evidence="8">
    <location>
        <begin position="501"/>
        <end position="536"/>
    </location>
</feature>
<dbReference type="PROSITE" id="PS51194">
    <property type="entry name" value="HELICASE_CTER"/>
    <property type="match status" value="1"/>
</dbReference>
<feature type="domain" description="Helicase C-terminal" evidence="10">
    <location>
        <begin position="237"/>
        <end position="414"/>
    </location>
</feature>
<evidence type="ECO:0000256" key="7">
    <source>
        <dbReference type="ARBA" id="ARBA00047984"/>
    </source>
</evidence>
<evidence type="ECO:0000313" key="11">
    <source>
        <dbReference type="EMBL" id="PNW75274.1"/>
    </source>
</evidence>
<dbReference type="InterPro" id="IPR002464">
    <property type="entry name" value="DNA/RNA_helicase_DEAH_CS"/>
</dbReference>
<dbReference type="InterPro" id="IPR007502">
    <property type="entry name" value="Helicase-assoc_dom"/>
</dbReference>
<feature type="compositionally biased region" description="Gly residues" evidence="8">
    <location>
        <begin position="608"/>
        <end position="622"/>
    </location>
</feature>
<dbReference type="Pfam" id="PF00271">
    <property type="entry name" value="Helicase_C"/>
    <property type="match status" value="1"/>
</dbReference>
<dbReference type="PANTHER" id="PTHR18934:SF234">
    <property type="entry name" value="PRE-MRNA-SPLICING FACTOR ATP-DEPENDENT RNA HELICASE DEAH4-RELATED"/>
    <property type="match status" value="1"/>
</dbReference>
<evidence type="ECO:0000256" key="6">
    <source>
        <dbReference type="ARBA" id="ARBA00022840"/>
    </source>
</evidence>
<dbReference type="SMART" id="SM00487">
    <property type="entry name" value="DEXDc"/>
    <property type="match status" value="1"/>
</dbReference>
<dbReference type="Gene3D" id="3.40.50.300">
    <property type="entry name" value="P-loop containing nucleotide triphosphate hydrolases"/>
    <property type="match status" value="2"/>
</dbReference>
<feature type="compositionally biased region" description="Gly residues" evidence="8">
    <location>
        <begin position="512"/>
        <end position="532"/>
    </location>
</feature>
<proteinExistence type="inferred from homology"/>
<dbReference type="GeneID" id="5722598"/>
<evidence type="ECO:0000256" key="8">
    <source>
        <dbReference type="SAM" id="MobiDB-lite"/>
    </source>
</evidence>
<dbReference type="ExpressionAtlas" id="A0A2K3D408">
    <property type="expression patterns" value="baseline and differential"/>
</dbReference>
<gene>
    <name evidence="11" type="ORF">CHLRE_12g520150v5</name>
</gene>
<dbReference type="Pfam" id="PF07717">
    <property type="entry name" value="OB_NTP_bind"/>
    <property type="match status" value="1"/>
</dbReference>
<organism evidence="11 12">
    <name type="scientific">Chlamydomonas reinhardtii</name>
    <name type="common">Chlamydomonas smithii</name>
    <dbReference type="NCBI Taxonomy" id="3055"/>
    <lineage>
        <taxon>Eukaryota</taxon>
        <taxon>Viridiplantae</taxon>
        <taxon>Chlorophyta</taxon>
        <taxon>core chlorophytes</taxon>
        <taxon>Chlorophyceae</taxon>
        <taxon>CS clade</taxon>
        <taxon>Chlamydomonadales</taxon>
        <taxon>Chlamydomonadaceae</taxon>
        <taxon>Chlamydomonas</taxon>
    </lineage>
</organism>
<dbReference type="FunCoup" id="A0A2K3D408">
    <property type="interactions" value="257"/>
</dbReference>
<protein>
    <recommendedName>
        <fullName evidence="2">RNA helicase</fullName>
        <ecNumber evidence="2">3.6.4.13</ecNumber>
    </recommendedName>
</protein>
<dbReference type="Proteomes" id="UP000006906">
    <property type="component" value="Chromosome 12"/>
</dbReference>
<dbReference type="InterPro" id="IPR049945">
    <property type="entry name" value="AAA_22"/>
</dbReference>
<dbReference type="Pfam" id="PF04408">
    <property type="entry name" value="WHD_HA2"/>
    <property type="match status" value="1"/>
</dbReference>
<keyword evidence="3" id="KW-0547">Nucleotide-binding</keyword>
<feature type="compositionally biased region" description="Gly residues" evidence="8">
    <location>
        <begin position="644"/>
        <end position="653"/>
    </location>
</feature>
<comment type="catalytic activity">
    <reaction evidence="7">
        <text>ATP + H2O = ADP + phosphate + H(+)</text>
        <dbReference type="Rhea" id="RHEA:13065"/>
        <dbReference type="ChEBI" id="CHEBI:15377"/>
        <dbReference type="ChEBI" id="CHEBI:15378"/>
        <dbReference type="ChEBI" id="CHEBI:30616"/>
        <dbReference type="ChEBI" id="CHEBI:43474"/>
        <dbReference type="ChEBI" id="CHEBI:456216"/>
        <dbReference type="EC" id="3.6.4.13"/>
    </reaction>
</comment>
<evidence type="ECO:0000256" key="4">
    <source>
        <dbReference type="ARBA" id="ARBA00022801"/>
    </source>
</evidence>
<dbReference type="InterPro" id="IPR001650">
    <property type="entry name" value="Helicase_C-like"/>
</dbReference>
<evidence type="ECO:0000256" key="2">
    <source>
        <dbReference type="ARBA" id="ARBA00012552"/>
    </source>
</evidence>
<dbReference type="InterPro" id="IPR011709">
    <property type="entry name" value="DEAD-box_helicase_OB_fold"/>
</dbReference>
<keyword evidence="12" id="KW-1185">Reference proteome</keyword>
<dbReference type="InterPro" id="IPR048333">
    <property type="entry name" value="HA2_WH"/>
</dbReference>
<dbReference type="SMART" id="SM00847">
    <property type="entry name" value="HA2"/>
    <property type="match status" value="1"/>
</dbReference>
<keyword evidence="5" id="KW-0347">Helicase</keyword>
<dbReference type="AlphaFoldDB" id="A0A2K3D408"/>
<dbReference type="STRING" id="3055.A0A2K3D408"/>
<evidence type="ECO:0000313" key="12">
    <source>
        <dbReference type="Proteomes" id="UP000006906"/>
    </source>
</evidence>
<dbReference type="InterPro" id="IPR014001">
    <property type="entry name" value="Helicase_ATP-bd"/>
</dbReference>
<dbReference type="Pfam" id="PF13401">
    <property type="entry name" value="AAA_22"/>
    <property type="match status" value="1"/>
</dbReference>
<dbReference type="GO" id="GO:0003723">
    <property type="term" value="F:RNA binding"/>
    <property type="evidence" value="ECO:0000318"/>
    <property type="project" value="GO_Central"/>
</dbReference>
<dbReference type="EC" id="3.6.4.13" evidence="2"/>
<dbReference type="Gene3D" id="1.20.120.1080">
    <property type="match status" value="1"/>
</dbReference>
<accession>A0A2K3D408</accession>
<feature type="domain" description="Helicase ATP-binding" evidence="9">
    <location>
        <begin position="17"/>
        <end position="214"/>
    </location>
</feature>
<dbReference type="RefSeq" id="XP_042918463.1">
    <property type="nucleotide sequence ID" value="XM_043068368.1"/>
</dbReference>
<name>A0A2K3D408_CHLRE</name>
<dbReference type="Pfam" id="PF21010">
    <property type="entry name" value="HA2_C"/>
    <property type="match status" value="1"/>
</dbReference>